<evidence type="ECO:0000256" key="5">
    <source>
        <dbReference type="ARBA" id="ARBA00023242"/>
    </source>
</evidence>
<dbReference type="EMBL" id="CAJHIT010000009">
    <property type="protein sequence ID" value="CAD6505820.1"/>
    <property type="molecule type" value="Genomic_DNA"/>
</dbReference>
<evidence type="ECO:0000313" key="8">
    <source>
        <dbReference type="EMBL" id="CAD6505820.1"/>
    </source>
</evidence>
<evidence type="ECO:0000256" key="1">
    <source>
        <dbReference type="ARBA" id="ARBA00004123"/>
    </source>
</evidence>
<keyword evidence="5" id="KW-0539">Nucleus</keyword>
<feature type="non-terminal residue" evidence="8">
    <location>
        <position position="1"/>
    </location>
</feature>
<accession>A0A9W4GJD9</accession>
<dbReference type="Proteomes" id="UP000683417">
    <property type="component" value="Unassembled WGS sequence"/>
</dbReference>
<evidence type="ECO:0000256" key="6">
    <source>
        <dbReference type="ARBA" id="ARBA00032319"/>
    </source>
</evidence>
<dbReference type="AlphaFoldDB" id="A0A9W4GJD9"/>
<comment type="similarity">
    <text evidence="2">Belongs to the TRM6/GCD10 family.</text>
</comment>
<dbReference type="Pfam" id="PF04189">
    <property type="entry name" value="Gcd10p"/>
    <property type="match status" value="1"/>
</dbReference>
<dbReference type="InterPro" id="IPR017423">
    <property type="entry name" value="TRM6"/>
</dbReference>
<dbReference type="PANTHER" id="PTHR12945">
    <property type="entry name" value="TRANSLATION INITIATION FACTOR EIF3-RELATED"/>
    <property type="match status" value="1"/>
</dbReference>
<evidence type="ECO:0000256" key="7">
    <source>
        <dbReference type="SAM" id="MobiDB-lite"/>
    </source>
</evidence>
<feature type="region of interest" description="Disordered" evidence="7">
    <location>
        <begin position="583"/>
        <end position="617"/>
    </location>
</feature>
<dbReference type="GO" id="GO:0005634">
    <property type="term" value="C:nucleus"/>
    <property type="evidence" value="ECO:0007669"/>
    <property type="project" value="UniProtKB-SubCell"/>
</dbReference>
<keyword evidence="4" id="KW-0819">tRNA processing</keyword>
<name>A0A9W4GJD9_BLUGR</name>
<organism evidence="8 9">
    <name type="scientific">Blumeria graminis f. sp. triticale</name>
    <dbReference type="NCBI Taxonomy" id="1689686"/>
    <lineage>
        <taxon>Eukaryota</taxon>
        <taxon>Fungi</taxon>
        <taxon>Dikarya</taxon>
        <taxon>Ascomycota</taxon>
        <taxon>Pezizomycotina</taxon>
        <taxon>Leotiomycetes</taxon>
        <taxon>Erysiphales</taxon>
        <taxon>Erysiphaceae</taxon>
        <taxon>Blumeria</taxon>
    </lineage>
</organism>
<reference evidence="8" key="1">
    <citation type="submission" date="2020-10" db="EMBL/GenBank/DDBJ databases">
        <authorList>
            <person name="Muller C M."/>
        </authorList>
    </citation>
    <scope>NUCLEOTIDE SEQUENCE</scope>
    <source>
        <strain evidence="8">THUN-12</strain>
    </source>
</reference>
<evidence type="ECO:0000313" key="9">
    <source>
        <dbReference type="Proteomes" id="UP000683417"/>
    </source>
</evidence>
<proteinExistence type="inferred from homology"/>
<protein>
    <recommendedName>
        <fullName evidence="3">tRNA (adenine(58)-N(1))-methyltransferase non-catalytic subunit TRM6</fullName>
    </recommendedName>
    <alternativeName>
        <fullName evidence="6">tRNA(m1A58)-methyltransferase subunit TRM6</fullName>
    </alternativeName>
</protein>
<comment type="caution">
    <text evidence="8">The sequence shown here is derived from an EMBL/GenBank/DDBJ whole genome shotgun (WGS) entry which is preliminary data.</text>
</comment>
<dbReference type="GO" id="GO:0030488">
    <property type="term" value="P:tRNA methylation"/>
    <property type="evidence" value="ECO:0007669"/>
    <property type="project" value="InterPro"/>
</dbReference>
<evidence type="ECO:0000256" key="4">
    <source>
        <dbReference type="ARBA" id="ARBA00022694"/>
    </source>
</evidence>
<dbReference type="GO" id="GO:0031515">
    <property type="term" value="C:tRNA (m1A) methyltransferase complex"/>
    <property type="evidence" value="ECO:0007669"/>
    <property type="project" value="InterPro"/>
</dbReference>
<comment type="subcellular location">
    <subcellularLocation>
        <location evidence="1">Nucleus</location>
    </subcellularLocation>
</comment>
<evidence type="ECO:0000256" key="2">
    <source>
        <dbReference type="ARBA" id="ARBA00008320"/>
    </source>
</evidence>
<evidence type="ECO:0000256" key="3">
    <source>
        <dbReference type="ARBA" id="ARBA00021704"/>
    </source>
</evidence>
<gene>
    <name evidence="8" type="ORF">BGTH12_LOCUS7178</name>
</gene>
<dbReference type="PANTHER" id="PTHR12945:SF0">
    <property type="entry name" value="TRNA (ADENINE(58)-N(1))-METHYLTRANSFERASE NON-CATALYTIC SUBUNIT TRM6"/>
    <property type="match status" value="1"/>
</dbReference>
<sequence length="617" mass="68637">VYNCHRHAQSGGAQFLDILAIGIVYVQGCTSRSTVTLPKYGSFPANLLLSRPYYLTYELLDRESSEKYSLLRVVPASEIHADTIAEEDGALEQANLKDGVQYAAGDLNGEVPMRSNRNIIDSGSRQTLSMAEIEELKKEGTGAGKDLIEKLMASHIGIEQKTLFSLAKYKLTKTKKYLKRFTVLPLDVPSLTRWLMEQRDASKILEMREEMLALIGSWANVHYSSLAPSSGLQGFETNPLTGRWLVVDETGGLLTSSIAERMGILYPEPHSVFPVTSKLAPLSDYDAEIPFATSNTITLVHNNAQPNLSLMKYFSYIPDSPMITDGKSRFPHPLSTHLLPINWLQLLKPHQDTTYATTFPQMTADELNNMKSSKRGNYYRKQRRWARARYIVSQTLHGDFDGLVVASHMDPISVLRPLLPLLRGGAPVCVYSPYIEPLTTLADVFSTSRRTAFIQSPPQDFACLESSISQSPSVMRDISLNNSHFIHPLELVSKEASTPEKENNTIKDMSTKTLTKATWPGSEDFPLNPTLLLNATVHSAQIREWQVLPGRTHPLMTGRGGAGGYIFTATKVLPAEGRVEARGKFGRKRGGENDCKDDEQKKAKKEGELLMKIDSTE</sequence>